<evidence type="ECO:0000256" key="3">
    <source>
        <dbReference type="ARBA" id="ARBA00022989"/>
    </source>
</evidence>
<name>A0A8B6CWG1_MYTGA</name>
<protein>
    <submittedName>
        <fullName evidence="9">Uncharacterized protein</fullName>
    </submittedName>
</protein>
<keyword evidence="4 5" id="KW-0472">Membrane</keyword>
<dbReference type="FunFam" id="2.70.170.10:FF:000028">
    <property type="entry name" value="AcetylCholine Receptor"/>
    <property type="match status" value="1"/>
</dbReference>
<gene>
    <name evidence="9" type="ORF">MGAL_10B016990</name>
</gene>
<keyword evidence="2 5" id="KW-0812">Transmembrane</keyword>
<evidence type="ECO:0000256" key="1">
    <source>
        <dbReference type="ARBA" id="ARBA00004141"/>
    </source>
</evidence>
<evidence type="ECO:0000256" key="6">
    <source>
        <dbReference type="SAM" id="SignalP"/>
    </source>
</evidence>
<dbReference type="PRINTS" id="PR00252">
    <property type="entry name" value="NRIONCHANNEL"/>
</dbReference>
<feature type="transmembrane region" description="Helical" evidence="5">
    <location>
        <begin position="260"/>
        <end position="277"/>
    </location>
</feature>
<keyword evidence="10" id="KW-1185">Reference proteome</keyword>
<dbReference type="Gene3D" id="1.20.58.390">
    <property type="entry name" value="Neurotransmitter-gated ion-channel transmembrane domain"/>
    <property type="match status" value="1"/>
</dbReference>
<dbReference type="InterPro" id="IPR038050">
    <property type="entry name" value="Neuro_actylchol_rec"/>
</dbReference>
<feature type="chain" id="PRO_5032925307" evidence="6">
    <location>
        <begin position="20"/>
        <end position="761"/>
    </location>
</feature>
<dbReference type="InterPro" id="IPR006202">
    <property type="entry name" value="Neur_chan_lig-bd"/>
</dbReference>
<dbReference type="GO" id="GO:0004888">
    <property type="term" value="F:transmembrane signaling receptor activity"/>
    <property type="evidence" value="ECO:0007669"/>
    <property type="project" value="InterPro"/>
</dbReference>
<evidence type="ECO:0000313" key="9">
    <source>
        <dbReference type="EMBL" id="VDI11172.1"/>
    </source>
</evidence>
<dbReference type="Pfam" id="PF02932">
    <property type="entry name" value="Neur_chan_memb"/>
    <property type="match status" value="1"/>
</dbReference>
<dbReference type="InterPro" id="IPR036734">
    <property type="entry name" value="Neur_chan_lig-bd_sf"/>
</dbReference>
<dbReference type="CDD" id="cd18989">
    <property type="entry name" value="LGIC_ECD_cation"/>
    <property type="match status" value="1"/>
</dbReference>
<evidence type="ECO:0000256" key="4">
    <source>
        <dbReference type="ARBA" id="ARBA00023136"/>
    </source>
</evidence>
<dbReference type="CDD" id="cd19051">
    <property type="entry name" value="LGIC_TM_cation"/>
    <property type="match status" value="1"/>
</dbReference>
<organism evidence="9 10">
    <name type="scientific">Mytilus galloprovincialis</name>
    <name type="common">Mediterranean mussel</name>
    <dbReference type="NCBI Taxonomy" id="29158"/>
    <lineage>
        <taxon>Eukaryota</taxon>
        <taxon>Metazoa</taxon>
        <taxon>Spiralia</taxon>
        <taxon>Lophotrochozoa</taxon>
        <taxon>Mollusca</taxon>
        <taxon>Bivalvia</taxon>
        <taxon>Autobranchia</taxon>
        <taxon>Pteriomorphia</taxon>
        <taxon>Mytilida</taxon>
        <taxon>Mytiloidea</taxon>
        <taxon>Mytilidae</taxon>
        <taxon>Mytilinae</taxon>
        <taxon>Mytilus</taxon>
    </lineage>
</organism>
<dbReference type="GO" id="GO:0016020">
    <property type="term" value="C:membrane"/>
    <property type="evidence" value="ECO:0007669"/>
    <property type="project" value="UniProtKB-SubCell"/>
</dbReference>
<evidence type="ECO:0000259" key="8">
    <source>
        <dbReference type="Pfam" id="PF02932"/>
    </source>
</evidence>
<feature type="transmembrane region" description="Helical" evidence="5">
    <location>
        <begin position="229"/>
        <end position="254"/>
    </location>
</feature>
<dbReference type="AlphaFoldDB" id="A0A8B6CWG1"/>
<evidence type="ECO:0000259" key="7">
    <source>
        <dbReference type="Pfam" id="PF02931"/>
    </source>
</evidence>
<evidence type="ECO:0000313" key="10">
    <source>
        <dbReference type="Proteomes" id="UP000596742"/>
    </source>
</evidence>
<feature type="transmembrane region" description="Helical" evidence="5">
    <location>
        <begin position="289"/>
        <end position="311"/>
    </location>
</feature>
<evidence type="ECO:0000256" key="5">
    <source>
        <dbReference type="SAM" id="Phobius"/>
    </source>
</evidence>
<dbReference type="SUPFAM" id="SSF63712">
    <property type="entry name" value="Nicotinic receptor ligand binding domain-like"/>
    <property type="match status" value="1"/>
</dbReference>
<reference evidence="9" key="1">
    <citation type="submission" date="2018-11" db="EMBL/GenBank/DDBJ databases">
        <authorList>
            <person name="Alioto T."/>
            <person name="Alioto T."/>
        </authorList>
    </citation>
    <scope>NUCLEOTIDE SEQUENCE</scope>
</reference>
<keyword evidence="6" id="KW-0732">Signal</keyword>
<dbReference type="EMBL" id="UYJE01002490">
    <property type="protein sequence ID" value="VDI11172.1"/>
    <property type="molecule type" value="Genomic_DNA"/>
</dbReference>
<dbReference type="GO" id="GO:0005230">
    <property type="term" value="F:extracellular ligand-gated monoatomic ion channel activity"/>
    <property type="evidence" value="ECO:0007669"/>
    <property type="project" value="InterPro"/>
</dbReference>
<dbReference type="Pfam" id="PF02931">
    <property type="entry name" value="Neur_chan_LBD"/>
    <property type="match status" value="1"/>
</dbReference>
<dbReference type="SUPFAM" id="SSF90112">
    <property type="entry name" value="Neurotransmitter-gated ion-channel transmembrane pore"/>
    <property type="match status" value="1"/>
</dbReference>
<dbReference type="InterPro" id="IPR036719">
    <property type="entry name" value="Neuro-gated_channel_TM_sf"/>
</dbReference>
<dbReference type="InterPro" id="IPR006201">
    <property type="entry name" value="Neur_channel"/>
</dbReference>
<dbReference type="Proteomes" id="UP000596742">
    <property type="component" value="Unassembled WGS sequence"/>
</dbReference>
<dbReference type="InterPro" id="IPR006029">
    <property type="entry name" value="Neurotrans-gated_channel_TM"/>
</dbReference>
<evidence type="ECO:0000256" key="2">
    <source>
        <dbReference type="ARBA" id="ARBA00022692"/>
    </source>
</evidence>
<keyword evidence="3 5" id="KW-1133">Transmembrane helix</keyword>
<feature type="domain" description="Neurotransmitter-gated ion-channel ligand-binding" evidence="7">
    <location>
        <begin position="28"/>
        <end position="227"/>
    </location>
</feature>
<comment type="subcellular location">
    <subcellularLocation>
        <location evidence="1">Membrane</location>
        <topology evidence="1">Multi-pass membrane protein</topology>
    </subcellularLocation>
</comment>
<accession>A0A8B6CWG1</accession>
<proteinExistence type="predicted"/>
<dbReference type="Gene3D" id="2.70.170.10">
    <property type="entry name" value="Neurotransmitter-gated ion-channel ligand-binding domain"/>
    <property type="match status" value="1"/>
</dbReference>
<dbReference type="OrthoDB" id="410315at2759"/>
<feature type="signal peptide" evidence="6">
    <location>
        <begin position="1"/>
        <end position="19"/>
    </location>
</feature>
<dbReference type="PANTHER" id="PTHR18945">
    <property type="entry name" value="NEUROTRANSMITTER GATED ION CHANNEL"/>
    <property type="match status" value="1"/>
</dbReference>
<feature type="domain" description="Neurotransmitter-gated ion-channel transmembrane" evidence="8">
    <location>
        <begin position="235"/>
        <end position="299"/>
    </location>
</feature>
<sequence>MNFKSAAIYLTMCVFTVTGQNLEDAKLLHADLLKDYKPSVRPVLNQSESLNVNVTFYITSFNSFNQVDETISITMGTTLTWKDPSLVWDPASYGNITLTTLDSINIWTPLIFLLNSAENLKTIGSDAKFPCTVYYTGMVVHPPGGIISAKCPTDFSKFPFDTQTCTLIIIPWGMSSSQVTLTSVYSKAQLGFYTPHADWTLLERKTSTGLADGNYSAFYLNMKFQRQSLYFNILIIIPTLLFASLNPLVFVLPVDSGERVSLAMTILLSYVIFLTLVSGSIPATSNPMCALLLIMIVIISISGLIVIGTIYSAKYYYLHADEHMGFLPKLFAKHFLLRTGKIVPNVDGPELVITGKDASRGLDTTKIQSNLNKAIQLLSETSELVKKKGVTLKDVHMSSLNPEFIDTQFPGDLHIQMVKNSVELSKDYATKEARYMKAVINPVPFKYHITDIAIEYNHADTKNQPDVKNVENIQYVFVSSWLFETELRSTTYYTSQASTDLSIIGSSTEMISADQISLTSFPVSVLLTATGTDTYIYTTFQPSDSTLSPSFLVDYLTSITGETSSYLSKEASTQLTLLTEESTELTSSKVSDVIELETSTKLKDEIKSSTFISSSMEENELFSSIIFSPSLKTPSDLLLHTTFSVSTSLIDSDSDSTMISFTPTIQLISSGSETTTAYRDSTSMFPSTAQTLREVITLCSCNSDSNTISSTIGKPRYTTTIHPTTCSSNVQSTSIIETTYVDYKPCSCSLQPGKVKMIYLE</sequence>
<comment type="caution">
    <text evidence="9">The sequence shown here is derived from an EMBL/GenBank/DDBJ whole genome shotgun (WGS) entry which is preliminary data.</text>
</comment>